<evidence type="ECO:0000256" key="1">
    <source>
        <dbReference type="ARBA" id="ARBA00008061"/>
    </source>
</evidence>
<dbReference type="Pfam" id="PF02922">
    <property type="entry name" value="CBM_48"/>
    <property type="match status" value="1"/>
</dbReference>
<comment type="similarity">
    <text evidence="1">Belongs to the glycosyl hydrolase 13 family.</text>
</comment>
<reference evidence="3 4" key="1">
    <citation type="journal article" date="2015" name="Clin. Infect. Dis.">
        <title>Genomic Investigations unmask Mycoplasma amphoriforme, a new respiratory pathogen.</title>
        <authorList>
            <person name="Gillespie S.H."/>
            <person name="Ling C.L."/>
            <person name="Oravcova K."/>
            <person name="Pinheiro M."/>
            <person name="Wells L."/>
            <person name="Bryant J.M."/>
            <person name="McHugh T.D."/>
            <person name="Bebear C."/>
            <person name="Webster D."/>
            <person name="Harris S.R."/>
            <person name="Seth-Smith H.M."/>
            <person name="Thomson N.R."/>
        </authorList>
    </citation>
    <scope>NUCLEOTIDE SEQUENCE [LARGE SCALE GENOMIC DNA]</scope>
    <source>
        <strain evidence="3 4">A39</strain>
    </source>
</reference>
<dbReference type="Gene3D" id="2.60.40.2320">
    <property type="match status" value="1"/>
</dbReference>
<evidence type="ECO:0000313" key="4">
    <source>
        <dbReference type="Proteomes" id="UP000261764"/>
    </source>
</evidence>
<proteinExistence type="inferred from homology"/>
<name>A0A292IIY2_9MOLU</name>
<evidence type="ECO:0000259" key="2">
    <source>
        <dbReference type="SMART" id="SM00642"/>
    </source>
</evidence>
<dbReference type="InterPro" id="IPR013783">
    <property type="entry name" value="Ig-like_fold"/>
</dbReference>
<dbReference type="KEGG" id="mamp:MAMA39_04020"/>
<dbReference type="Gene3D" id="2.60.40.10">
    <property type="entry name" value="Immunoglobulins"/>
    <property type="match status" value="1"/>
</dbReference>
<organism evidence="3 4">
    <name type="scientific">Mycoplasma amphoriforme A39</name>
    <dbReference type="NCBI Taxonomy" id="572419"/>
    <lineage>
        <taxon>Bacteria</taxon>
        <taxon>Bacillati</taxon>
        <taxon>Mycoplasmatota</taxon>
        <taxon>Mollicutes</taxon>
        <taxon>Mycoplasmataceae</taxon>
        <taxon>Mycoplasma</taxon>
    </lineage>
</organism>
<dbReference type="InterPro" id="IPR006047">
    <property type="entry name" value="GH13_cat_dom"/>
</dbReference>
<dbReference type="InterPro" id="IPR017853">
    <property type="entry name" value="GH"/>
</dbReference>
<dbReference type="RefSeq" id="WP_343251142.1">
    <property type="nucleotide sequence ID" value="NZ_HG937516.1"/>
</dbReference>
<keyword evidence="4" id="KW-1185">Reference proteome</keyword>
<dbReference type="GO" id="GO:0005975">
    <property type="term" value="P:carbohydrate metabolic process"/>
    <property type="evidence" value="ECO:0007669"/>
    <property type="project" value="InterPro"/>
</dbReference>
<dbReference type="EMBL" id="HG937516">
    <property type="protein sequence ID" value="CDN40522.1"/>
    <property type="molecule type" value="Genomic_DNA"/>
</dbReference>
<sequence length="725" mass="85190">MRTIPIAFKDETNESIECFFDNWDLITINSPKNRYQKEDSFWVFDLNKNLLYQANVLFIENHETEDFVKLKIPKNIFYPRHKYFVIDKKLVRLPVKMGSLVFRPDFDQSIYCDHPDLGYQYSKQSTKFKIFAPLAYNVDLLVYDPTTKELLETHEMTEGEKGTFSLVLERDCDMLMYRYNVYSNHTVHETTDPYAFSSSANSEFSYVIDLDKTRAAMEYEQPQTLLKNYTAAVIYELNIRDFTDSGFFKNRGKYLGMCETGLVDNNNNKIGLDYLKDLNITHVQILPFYDFQTIDELTYPKALDYNWGYDPIQFNVPEGSYASNPNDPYCRIIELKQMISILHKNNIAVVMDVVYNHVYDVNSFAWQKIIPGYFFRFDGQGFFSNATGVGNDIASERLMVRKYIVDMCKYWIQEFKLDGFRFDLMGILDIKTMNEIRDMAHKINPNFIIYGEGWNMPSATDQPLANMHNHNDLNKIGFFNDYFRDCIRGSQWEKQHAGFVSGNISSFNQAANAIMGSLGLNMFHVIFNEPWQSVNYVEAHDNQTFYDHLKERLPSFHSSTIQKMALMGLGIVMLSQGIPFIHAGQEFFRTKFGEDNTYNKSISYNRFDWNQINEYRNEINFFKKLVELRKANELFRYNEKTKIAKAVKITHEKNFLITYRLDNGKDEYHVILNPSSATQTTLVSYEDFLCVLSNYFEPLVFDDNFCAQIQAYGFYVFYKRKSKRK</sequence>
<gene>
    <name evidence="3" type="ORF">MAMA39_04020</name>
</gene>
<dbReference type="PANTHER" id="PTHR43002">
    <property type="entry name" value="GLYCOGEN DEBRANCHING ENZYME"/>
    <property type="match status" value="1"/>
</dbReference>
<dbReference type="SMART" id="SM00642">
    <property type="entry name" value="Aamy"/>
    <property type="match status" value="1"/>
</dbReference>
<dbReference type="Proteomes" id="UP000261764">
    <property type="component" value="Chromosome I"/>
</dbReference>
<dbReference type="InterPro" id="IPR011840">
    <property type="entry name" value="PulA_typeI"/>
</dbReference>
<dbReference type="Gene3D" id="3.20.20.80">
    <property type="entry name" value="Glycosidases"/>
    <property type="match status" value="1"/>
</dbReference>
<accession>A0A292IIY2</accession>
<dbReference type="GO" id="GO:0004553">
    <property type="term" value="F:hydrolase activity, hydrolyzing O-glycosyl compounds"/>
    <property type="evidence" value="ECO:0007669"/>
    <property type="project" value="InterPro"/>
</dbReference>
<dbReference type="InterPro" id="IPR014756">
    <property type="entry name" value="Ig_E-set"/>
</dbReference>
<dbReference type="SUPFAM" id="SSF81296">
    <property type="entry name" value="E set domains"/>
    <property type="match status" value="1"/>
</dbReference>
<dbReference type="CDD" id="cd11341">
    <property type="entry name" value="AmyAc_Pullulanase_LD-like"/>
    <property type="match status" value="1"/>
</dbReference>
<dbReference type="CDD" id="cd02860">
    <property type="entry name" value="E_set_Pullulanase"/>
    <property type="match status" value="1"/>
</dbReference>
<feature type="domain" description="Glycosyl hydrolase family 13 catalytic" evidence="2">
    <location>
        <begin position="260"/>
        <end position="629"/>
    </location>
</feature>
<dbReference type="Pfam" id="PF00128">
    <property type="entry name" value="Alpha-amylase"/>
    <property type="match status" value="1"/>
</dbReference>
<protein>
    <recommendedName>
        <fullName evidence="2">Glycosyl hydrolase family 13 catalytic domain-containing protein</fullName>
    </recommendedName>
</protein>
<dbReference type="SUPFAM" id="SSF51445">
    <property type="entry name" value="(Trans)glycosidases"/>
    <property type="match status" value="1"/>
</dbReference>
<evidence type="ECO:0000313" key="3">
    <source>
        <dbReference type="EMBL" id="CDN40522.1"/>
    </source>
</evidence>
<dbReference type="InterPro" id="IPR004193">
    <property type="entry name" value="Glyco_hydro_13_N"/>
</dbReference>
<dbReference type="NCBIfam" id="TIGR02104">
    <property type="entry name" value="pulA_typeI"/>
    <property type="match status" value="1"/>
</dbReference>
<dbReference type="AlphaFoldDB" id="A0A292IIY2"/>